<dbReference type="PRINTS" id="PR00251">
    <property type="entry name" value="BACTRLOPSIN"/>
</dbReference>
<keyword evidence="5 7" id="KW-0472">Membrane</keyword>
<keyword evidence="9" id="KW-1185">Reference proteome</keyword>
<dbReference type="EMBL" id="JAAPAO010001086">
    <property type="protein sequence ID" value="KAF4651302.1"/>
    <property type="molecule type" value="Genomic_DNA"/>
</dbReference>
<dbReference type="InterPro" id="IPR001425">
    <property type="entry name" value="Arc/bac/fun_rhodopsins"/>
</dbReference>
<dbReference type="AlphaFoldDB" id="A0A7J6KWM7"/>
<comment type="similarity">
    <text evidence="2">Belongs to the archaeal/bacterial/fungal opsin family.</text>
</comment>
<dbReference type="SUPFAM" id="SSF81321">
    <property type="entry name" value="Family A G protein-coupled receptor-like"/>
    <property type="match status" value="1"/>
</dbReference>
<dbReference type="Gene3D" id="1.20.1070.10">
    <property type="entry name" value="Rhodopsin 7-helix transmembrane proteins"/>
    <property type="match status" value="1"/>
</dbReference>
<organism evidence="8 9">
    <name type="scientific">Perkinsus chesapeaki</name>
    <name type="common">Clam parasite</name>
    <name type="synonym">Perkinsus andrewsi</name>
    <dbReference type="NCBI Taxonomy" id="330153"/>
    <lineage>
        <taxon>Eukaryota</taxon>
        <taxon>Sar</taxon>
        <taxon>Alveolata</taxon>
        <taxon>Perkinsozoa</taxon>
        <taxon>Perkinsea</taxon>
        <taxon>Perkinsida</taxon>
        <taxon>Perkinsidae</taxon>
        <taxon>Perkinsus</taxon>
    </lineage>
</organism>
<reference evidence="8 9" key="1">
    <citation type="submission" date="2020-04" db="EMBL/GenBank/DDBJ databases">
        <title>Perkinsus chesapeaki whole genome sequence.</title>
        <authorList>
            <person name="Bogema D.R."/>
        </authorList>
    </citation>
    <scope>NUCLEOTIDE SEQUENCE [LARGE SCALE GENOMIC DNA]</scope>
    <source>
        <strain evidence="8">ATCC PRA-425</strain>
    </source>
</reference>
<feature type="region of interest" description="Disordered" evidence="6">
    <location>
        <begin position="261"/>
        <end position="284"/>
    </location>
</feature>
<feature type="transmembrane region" description="Helical" evidence="7">
    <location>
        <begin position="116"/>
        <end position="135"/>
    </location>
</feature>
<evidence type="ECO:0000256" key="6">
    <source>
        <dbReference type="SAM" id="MobiDB-lite"/>
    </source>
</evidence>
<gene>
    <name evidence="8" type="primary">SOP2</name>
    <name evidence="8" type="ORF">FOL47_000495</name>
</gene>
<protein>
    <submittedName>
        <fullName evidence="8">Rhodopsin</fullName>
    </submittedName>
</protein>
<evidence type="ECO:0000256" key="1">
    <source>
        <dbReference type="ARBA" id="ARBA00004141"/>
    </source>
</evidence>
<feature type="transmembrane region" description="Helical" evidence="7">
    <location>
        <begin position="156"/>
        <end position="174"/>
    </location>
</feature>
<accession>A0A7J6KWM7</accession>
<comment type="subcellular location">
    <subcellularLocation>
        <location evidence="1">Membrane</location>
        <topology evidence="1">Multi-pass membrane protein</topology>
    </subcellularLocation>
</comment>
<dbReference type="SMART" id="SM01021">
    <property type="entry name" value="Bac_rhodopsin"/>
    <property type="match status" value="1"/>
</dbReference>
<keyword evidence="4 7" id="KW-1133">Transmembrane helix</keyword>
<evidence type="ECO:0000256" key="5">
    <source>
        <dbReference type="ARBA" id="ARBA00023136"/>
    </source>
</evidence>
<evidence type="ECO:0000256" key="4">
    <source>
        <dbReference type="ARBA" id="ARBA00022989"/>
    </source>
</evidence>
<evidence type="ECO:0000256" key="7">
    <source>
        <dbReference type="SAM" id="Phobius"/>
    </source>
</evidence>
<comment type="caution">
    <text evidence="8">The sequence shown here is derived from an EMBL/GenBank/DDBJ whole genome shotgun (WGS) entry which is preliminary data.</text>
</comment>
<evidence type="ECO:0000313" key="8">
    <source>
        <dbReference type="EMBL" id="KAF4651302.1"/>
    </source>
</evidence>
<evidence type="ECO:0000256" key="2">
    <source>
        <dbReference type="ARBA" id="ARBA00008130"/>
    </source>
</evidence>
<proteinExistence type="inferred from homology"/>
<dbReference type="OrthoDB" id="536545at2759"/>
<name>A0A7J6KWM7_PERCH</name>
<dbReference type="Pfam" id="PF01036">
    <property type="entry name" value="Bac_rhodopsin"/>
    <property type="match status" value="1"/>
</dbReference>
<dbReference type="Proteomes" id="UP000591131">
    <property type="component" value="Unassembled WGS sequence"/>
</dbReference>
<evidence type="ECO:0000313" key="9">
    <source>
        <dbReference type="Proteomes" id="UP000591131"/>
    </source>
</evidence>
<evidence type="ECO:0000256" key="3">
    <source>
        <dbReference type="ARBA" id="ARBA00022692"/>
    </source>
</evidence>
<dbReference type="GO" id="GO:0016020">
    <property type="term" value="C:membrane"/>
    <property type="evidence" value="ECO:0007669"/>
    <property type="project" value="UniProtKB-SubCell"/>
</dbReference>
<feature type="transmembrane region" description="Helical" evidence="7">
    <location>
        <begin position="20"/>
        <end position="46"/>
    </location>
</feature>
<feature type="non-terminal residue" evidence="8">
    <location>
        <position position="284"/>
    </location>
</feature>
<keyword evidence="3 7" id="KW-0812">Transmembrane</keyword>
<sequence length="284" mass="30461">SLGFIRRGRSVPVGSGRPVYYVAAAVTGTTALGYLAQLFSLFPVFTGTSLLGHHVVSIIPVKYVEWFTSSSLMLVNAGFMSGAGLKAVVPAIVANGIWIGGEFGSLFLSSPMWAKVALYSISLGLGVVPLIWYIGYRLRDVSKSYGDRELAGRFRLIADLTVVTWSLYPVAWLLSDGLGLMSMTSSSYAVMMSGMDILSKYGSSVLATKDHQVLNRAYSIAIAHTGGKNRTRRVDPVPEGSVTEQAVYTEAPPLLGEMAAATLQGEEQAGDRSESSDDDIEEEE</sequence>